<evidence type="ECO:0000259" key="1">
    <source>
        <dbReference type="Pfam" id="PF13518"/>
    </source>
</evidence>
<evidence type="ECO:0000313" key="3">
    <source>
        <dbReference type="Proteomes" id="UP001158045"/>
    </source>
</evidence>
<gene>
    <name evidence="2" type="ORF">QE109_11865</name>
</gene>
<dbReference type="InterPro" id="IPR055247">
    <property type="entry name" value="InsJ-like_HTH"/>
</dbReference>
<dbReference type="Proteomes" id="UP001158045">
    <property type="component" value="Unassembled WGS sequence"/>
</dbReference>
<dbReference type="Pfam" id="PF13518">
    <property type="entry name" value="HTH_28"/>
    <property type="match status" value="1"/>
</dbReference>
<comment type="caution">
    <text evidence="2">The sequence shown here is derived from an EMBL/GenBank/DDBJ whole genome shotgun (WGS) entry which is preliminary data.</text>
</comment>
<name>A0ABT6NEM0_9FIRM</name>
<dbReference type="InterPro" id="IPR009057">
    <property type="entry name" value="Homeodomain-like_sf"/>
</dbReference>
<sequence>MKPEFMSAYYKYMILRHALKINNIAVTCKVFGISRTTFYKWLAAYKSAGIAALEIKTPRKPNMPNKVDPKIEEDILNYVLTYPSDGPKRIYYELKSEGYEIGETGVFNVLKRNSLTKKAQRIAYAKNNLIRKSNLTTSNADLPVSSAMYPGHVVVQKLDFVGSFDGIGKVYQYSIFDLYSGWCFVKIYSKKNEIDVWDYFELKLGYLMRTLNIELKWLYTIKNKAYLPYFVKNDRFNELQQHFGFEHIYIMDEHMDLLNPFNTYQTYLMSEFYKKVLETSEIDSFLKLERALNRFVRNANFKREKQFDQETPAQIILACAKANNVDLETLPIWLMALLDNL</sequence>
<protein>
    <submittedName>
        <fullName evidence="2">Helix-turn-helix domain-containing protein</fullName>
    </submittedName>
</protein>
<accession>A0ABT6NEM0</accession>
<dbReference type="SUPFAM" id="SSF46689">
    <property type="entry name" value="Homeodomain-like"/>
    <property type="match status" value="1"/>
</dbReference>
<proteinExistence type="predicted"/>
<feature type="domain" description="Insertion element IS150 protein InsJ-like helix-turn-helix" evidence="1">
    <location>
        <begin position="14"/>
        <end position="61"/>
    </location>
</feature>
<reference evidence="2 3" key="1">
    <citation type="submission" date="2023-04" db="EMBL/GenBank/DDBJ databases">
        <title>Fusibacter bizertensis strain WBS, isolated from littoral bottom sediments of the Arctic seas - biochemical and genomic analysis.</title>
        <authorList>
            <person name="Brioukhanov A.L."/>
        </authorList>
    </citation>
    <scope>NUCLEOTIDE SEQUENCE [LARGE SCALE GENOMIC DNA]</scope>
    <source>
        <strain evidence="2 3">WBS</strain>
    </source>
</reference>
<evidence type="ECO:0000313" key="2">
    <source>
        <dbReference type="EMBL" id="MDH8678851.1"/>
    </source>
</evidence>
<dbReference type="EMBL" id="JARYZI010000007">
    <property type="protein sequence ID" value="MDH8678851.1"/>
    <property type="molecule type" value="Genomic_DNA"/>
</dbReference>
<organism evidence="2 3">
    <name type="scientific">Fusibacter bizertensis</name>
    <dbReference type="NCBI Taxonomy" id="1488331"/>
    <lineage>
        <taxon>Bacteria</taxon>
        <taxon>Bacillati</taxon>
        <taxon>Bacillota</taxon>
        <taxon>Clostridia</taxon>
        <taxon>Eubacteriales</taxon>
        <taxon>Eubacteriales Family XII. Incertae Sedis</taxon>
        <taxon>Fusibacter</taxon>
    </lineage>
</organism>
<dbReference type="RefSeq" id="WP_281094739.1">
    <property type="nucleotide sequence ID" value="NZ_JARYZI010000007.1"/>
</dbReference>
<keyword evidence="3" id="KW-1185">Reference proteome</keyword>